<dbReference type="OrthoDB" id="2742161at2759"/>
<dbReference type="Pfam" id="PF18803">
    <property type="entry name" value="CxC2"/>
    <property type="match status" value="1"/>
</dbReference>
<dbReference type="EMBL" id="ML143401">
    <property type="protein sequence ID" value="TBU31113.1"/>
    <property type="molecule type" value="Genomic_DNA"/>
</dbReference>
<dbReference type="Pfam" id="PF18758">
    <property type="entry name" value="KDZ"/>
    <property type="match status" value="1"/>
</dbReference>
<evidence type="ECO:0000259" key="2">
    <source>
        <dbReference type="Pfam" id="PF18803"/>
    </source>
</evidence>
<feature type="compositionally biased region" description="Polar residues" evidence="1">
    <location>
        <begin position="60"/>
        <end position="77"/>
    </location>
</feature>
<feature type="compositionally biased region" description="Acidic residues" evidence="1">
    <location>
        <begin position="89"/>
        <end position="105"/>
    </location>
</feature>
<protein>
    <recommendedName>
        <fullName evidence="2">CxC2-like cysteine cluster KDZ transposase-associated domain-containing protein</fullName>
    </recommendedName>
</protein>
<accession>A0A4V2K125</accession>
<dbReference type="AlphaFoldDB" id="A0A4V2K125"/>
<dbReference type="InterPro" id="IPR040521">
    <property type="entry name" value="KDZ"/>
</dbReference>
<proteinExistence type="predicted"/>
<dbReference type="InterPro" id="IPR041457">
    <property type="entry name" value="CxC2_KDZ-assoc"/>
</dbReference>
<sequence>MGFGALKTLGASLSRRRVRAEEPTTPWKKALRNLFRASPRQTRTDHPEPPPFAPVPPIQWDNTLFQPEDSIPSSDQSAPVPAKRKAWVEDDVESEAEEPGEEDGIDVSYHLPSTRCAKYLDEGHAMRARDLWDELEEPPSSLVACPSCAAPLTTNPPELRTLFRCKDCAPLAMCCAQCMCRSHCERPYDRILQWDLDKRIWTKIALPQIGYELRLGHGGALCGKSLSKASNLVVLHEHGIMDLPVVYCACEGSGSEVEQLMRAGLWPATWERPHTATSLTALEAFHSLNLNGQVNVHDYLAHLKRQTDNVCAEDVKDRYREFNNSYRLFTFVRACRRAGVDPTRLLNIGCLAVLCPACPQPGKNIRPGWEDRDPAFQYLDALHYSIDGNFHFNLKLKHTDPKDFPLTKGAAYFVHEDDFKKYIAQAPRPKYESSTCNEFAAMGSGKYKGPVSGIIAVVCRHMMVMQGGVVDLTKAEGYMYVDIAMVSSLQRYLKLKLLIGSYDIHCQYIIHLRERLETEFPKEMLDELESIDDPDVPTIIAAVGKYHLSMHKPACRPYFSLHHLPGSCMDCGETCERLWGIISGVSRRTKEMSSGHRHDALNDLFSDHNVRRIHHITTELYDKLEIAEERLATTTEYLQTVEASVNDRFPLGTLAEWQDAHAQWNRDVVDITKHKVLESPFEPPADISE</sequence>
<reference evidence="3" key="1">
    <citation type="submission" date="2019-01" db="EMBL/GenBank/DDBJ databases">
        <title>Draft genome sequences of three monokaryotic isolates of the white-rot basidiomycete fungus Dichomitus squalens.</title>
        <authorList>
            <consortium name="DOE Joint Genome Institute"/>
            <person name="Lopez S.C."/>
            <person name="Andreopoulos B."/>
            <person name="Pangilinan J."/>
            <person name="Lipzen A."/>
            <person name="Riley R."/>
            <person name="Ahrendt S."/>
            <person name="Ng V."/>
            <person name="Barry K."/>
            <person name="Daum C."/>
            <person name="Grigoriev I.V."/>
            <person name="Hilden K.S."/>
            <person name="Makela M.R."/>
            <person name="de Vries R.P."/>
        </authorList>
    </citation>
    <scope>NUCLEOTIDE SEQUENCE [LARGE SCALE GENOMIC DNA]</scope>
    <source>
        <strain evidence="3">OM18370.1</strain>
    </source>
</reference>
<evidence type="ECO:0000256" key="1">
    <source>
        <dbReference type="SAM" id="MobiDB-lite"/>
    </source>
</evidence>
<feature type="domain" description="CxC2-like cysteine cluster KDZ transposase-associated" evidence="2">
    <location>
        <begin position="206"/>
        <end position="310"/>
    </location>
</feature>
<organism evidence="3">
    <name type="scientific">Dichomitus squalens</name>
    <dbReference type="NCBI Taxonomy" id="114155"/>
    <lineage>
        <taxon>Eukaryota</taxon>
        <taxon>Fungi</taxon>
        <taxon>Dikarya</taxon>
        <taxon>Basidiomycota</taxon>
        <taxon>Agaricomycotina</taxon>
        <taxon>Agaricomycetes</taxon>
        <taxon>Polyporales</taxon>
        <taxon>Polyporaceae</taxon>
        <taxon>Dichomitus</taxon>
    </lineage>
</organism>
<name>A0A4V2K125_9APHY</name>
<evidence type="ECO:0000313" key="3">
    <source>
        <dbReference type="EMBL" id="TBU31113.1"/>
    </source>
</evidence>
<dbReference type="PANTHER" id="PTHR33096">
    <property type="entry name" value="CXC2 DOMAIN-CONTAINING PROTEIN"/>
    <property type="match status" value="1"/>
</dbReference>
<dbReference type="Proteomes" id="UP000292957">
    <property type="component" value="Unassembled WGS sequence"/>
</dbReference>
<gene>
    <name evidence="3" type="ORF">BD311DRAFT_776336</name>
</gene>
<feature type="region of interest" description="Disordered" evidence="1">
    <location>
        <begin position="1"/>
        <end position="107"/>
    </location>
</feature>
<dbReference type="PANTHER" id="PTHR33096:SF1">
    <property type="entry name" value="CXC1-LIKE CYSTEINE CLUSTER ASSOCIATED WITH KDZ TRANSPOSASES DOMAIN-CONTAINING PROTEIN"/>
    <property type="match status" value="1"/>
</dbReference>